<evidence type="ECO:0000313" key="5">
    <source>
        <dbReference type="Proteomes" id="UP000516314"/>
    </source>
</evidence>
<dbReference type="InterPro" id="IPR044730">
    <property type="entry name" value="RNase_H-like_dom_plant"/>
</dbReference>
<evidence type="ECO:0000259" key="3">
    <source>
        <dbReference type="Pfam" id="PF13456"/>
    </source>
</evidence>
<feature type="transmembrane region" description="Helical" evidence="2">
    <location>
        <begin position="169"/>
        <end position="193"/>
    </location>
</feature>
<dbReference type="GO" id="GO:0004523">
    <property type="term" value="F:RNA-DNA hybrid ribonuclease activity"/>
    <property type="evidence" value="ECO:0007669"/>
    <property type="project" value="InterPro"/>
</dbReference>
<dbReference type="EMBL" id="LR881466">
    <property type="protein sequence ID" value="CAD5312822.1"/>
    <property type="molecule type" value="Genomic_DNA"/>
</dbReference>
<feature type="transmembrane region" description="Helical" evidence="2">
    <location>
        <begin position="61"/>
        <end position="81"/>
    </location>
</feature>
<dbReference type="InterPro" id="IPR012337">
    <property type="entry name" value="RNaseH-like_sf"/>
</dbReference>
<feature type="region of interest" description="Disordered" evidence="1">
    <location>
        <begin position="1"/>
        <end position="55"/>
    </location>
</feature>
<protein>
    <submittedName>
        <fullName evidence="4">(thale cress) hypothetical protein</fullName>
    </submittedName>
</protein>
<dbReference type="PANTHER" id="PTHR46225">
    <property type="entry name" value="C3H4 TYPE ZINC FINGER PROTEIN"/>
    <property type="match status" value="1"/>
</dbReference>
<dbReference type="SUPFAM" id="SSF53098">
    <property type="entry name" value="Ribonuclease H-like"/>
    <property type="match status" value="1"/>
</dbReference>
<feature type="domain" description="RNase H type-1" evidence="3">
    <location>
        <begin position="460"/>
        <end position="579"/>
    </location>
</feature>
<dbReference type="AlphaFoldDB" id="A0A7G2DW32"/>
<feature type="transmembrane region" description="Helical" evidence="2">
    <location>
        <begin position="368"/>
        <end position="387"/>
    </location>
</feature>
<name>A0A7G2DW32_ARATH</name>
<feature type="transmembrane region" description="Helical" evidence="2">
    <location>
        <begin position="399"/>
        <end position="415"/>
    </location>
</feature>
<dbReference type="PANTHER" id="PTHR46225:SF18">
    <property type="entry name" value="DUF4220 DOMAIN-CONTAINING PROTEIN"/>
    <property type="match status" value="1"/>
</dbReference>
<evidence type="ECO:0000313" key="4">
    <source>
        <dbReference type="EMBL" id="CAD5312822.1"/>
    </source>
</evidence>
<gene>
    <name evidence="4" type="ORF">AT9943_LOCUS1350</name>
</gene>
<dbReference type="Proteomes" id="UP000516314">
    <property type="component" value="Chromosome 1"/>
</dbReference>
<keyword evidence="2" id="KW-1133">Transmembrane helix</keyword>
<feature type="transmembrane region" description="Helical" evidence="2">
    <location>
        <begin position="136"/>
        <end position="157"/>
    </location>
</feature>
<organism evidence="4 5">
    <name type="scientific">Arabidopsis thaliana</name>
    <name type="common">Mouse-ear cress</name>
    <dbReference type="NCBI Taxonomy" id="3702"/>
    <lineage>
        <taxon>Eukaryota</taxon>
        <taxon>Viridiplantae</taxon>
        <taxon>Streptophyta</taxon>
        <taxon>Embryophyta</taxon>
        <taxon>Tracheophyta</taxon>
        <taxon>Spermatophyta</taxon>
        <taxon>Magnoliopsida</taxon>
        <taxon>eudicotyledons</taxon>
        <taxon>Gunneridae</taxon>
        <taxon>Pentapetalae</taxon>
        <taxon>rosids</taxon>
        <taxon>malvids</taxon>
        <taxon>Brassicales</taxon>
        <taxon>Brassicaceae</taxon>
        <taxon>Camelineae</taxon>
        <taxon>Arabidopsis</taxon>
    </lineage>
</organism>
<evidence type="ECO:0000256" key="2">
    <source>
        <dbReference type="SAM" id="Phobius"/>
    </source>
</evidence>
<feature type="transmembrane region" description="Helical" evidence="2">
    <location>
        <begin position="288"/>
        <end position="312"/>
    </location>
</feature>
<feature type="transmembrane region" description="Helical" evidence="2">
    <location>
        <begin position="93"/>
        <end position="116"/>
    </location>
</feature>
<keyword evidence="2" id="KW-0812">Transmembrane</keyword>
<proteinExistence type="predicted"/>
<feature type="transmembrane region" description="Helical" evidence="2">
    <location>
        <begin position="440"/>
        <end position="462"/>
    </location>
</feature>
<dbReference type="InterPro" id="IPR036397">
    <property type="entry name" value="RNaseH_sf"/>
</dbReference>
<reference evidence="4 5" key="1">
    <citation type="submission" date="2020-09" db="EMBL/GenBank/DDBJ databases">
        <authorList>
            <person name="Ashkenazy H."/>
        </authorList>
    </citation>
    <scope>NUCLEOTIDE SEQUENCE [LARGE SCALE GENOMIC DNA]</scope>
    <source>
        <strain evidence="5">cv. Cdm-0</strain>
    </source>
</reference>
<feature type="transmembrane region" description="Helical" evidence="2">
    <location>
        <begin position="264"/>
        <end position="281"/>
    </location>
</feature>
<dbReference type="CDD" id="cd06222">
    <property type="entry name" value="RNase_H_like"/>
    <property type="match status" value="1"/>
</dbReference>
<dbReference type="Gene3D" id="3.30.420.10">
    <property type="entry name" value="Ribonuclease H-like superfamily/Ribonuclease H"/>
    <property type="match status" value="1"/>
</dbReference>
<feature type="compositionally biased region" description="Basic and acidic residues" evidence="1">
    <location>
        <begin position="1"/>
        <end position="14"/>
    </location>
</feature>
<evidence type="ECO:0000256" key="1">
    <source>
        <dbReference type="SAM" id="MobiDB-lite"/>
    </source>
</evidence>
<feature type="transmembrane region" description="Helical" evidence="2">
    <location>
        <begin position="228"/>
        <end position="252"/>
    </location>
</feature>
<accession>A0A7G2DW32</accession>
<dbReference type="Pfam" id="PF13456">
    <property type="entry name" value="RVT_3"/>
    <property type="match status" value="1"/>
</dbReference>
<feature type="transmembrane region" description="Helical" evidence="2">
    <location>
        <begin position="324"/>
        <end position="347"/>
    </location>
</feature>
<keyword evidence="2" id="KW-0472">Membrane</keyword>
<dbReference type="InterPro" id="IPR002156">
    <property type="entry name" value="RNaseH_domain"/>
</dbReference>
<dbReference type="GO" id="GO:0003676">
    <property type="term" value="F:nucleic acid binding"/>
    <property type="evidence" value="ECO:0007669"/>
    <property type="project" value="InterPro"/>
</dbReference>
<sequence length="598" mass="67292">MDSESHSDNDDHIIDITNDEDSSSRSSLDERSYPSLSSSLSTDDESSDEGASSSTRGCGSLWNIMELVVTLVQIVASLIVLTLAKDEHQQALLLTWVIGYTCGCITITLLILLSCVRKYNRIGVYSKTRTDRVMDALKMGNECFFVVWLVMGILWICYGHSSSSDTPKLYRLCVVFIAFSCIRFAYALLLCAGKVKEVDLFSRNRAMKIAVAYAWGNMEMKKEINKDMAFFMTGFFVGWFVVFLWILSSIAFDSSALDDTTTQYFWLCLALLTFSCIRYVLFNLTLAMVCYTFPMLLLSPVVIVAAIFLILTKDEQHPELGLPLFVWIICYTCASIVTFPVVCWRLWHYIQNASSETRISEVMFGLGSFLEAVFVSLVVMFLWYFFIMLASRDDTTQHFWLWLALLCFSCVRYVLPNLQHAVQCFEWPLLFVLEQFLKQFLDGIATTAKFLFWIIMGIYAAWQAQTSLAGSGWIFKTATNLEAESVPYSAGCIRVHLALAAEAWVIKSALCHALQLEKTELVLCSDSKTLVDALTSNTSINEVFGLLEEIRSLQPSFLSLSFRFIPRIDNVIADSVAKLSLCSFGNSGGISPGTLLFV</sequence>